<protein>
    <submittedName>
        <fullName evidence="3">Nocturnin</fullName>
    </submittedName>
</protein>
<sequence length="500" mass="55376">MASYQALRRARLKDLRVAEQHVEASAWASFSPAESPSLRVMQYNILADAMSDDGFLVRPVLANWPVPEKCVPTAAGDQVEFRTLLAEMMEAKGNPQALEKCQQKYTCNASAENTNAVIDWEARKLQICCLIESFNPDIIVFAELDHYSEFLLCLRELGYESQLEQCKKEHPDYRPALLDSFSDKDPTASKGFAATWAARGYAFLPHLGSISLHTYMQRGLGKRILEAAGPEFKERLMDPKKGCLQRNWYQALPPGKVAQLLQSAGVETPATVDDMGVAVFWKTSRLNALDLQVQPYPGGGKGILQLKLKDKQSDATFAILGTHLSSGDTLQDEDERLNREILCQGGLVAAVEEAKNAGNAVILCMDANSHPGIRTSGESSWKVLRQCLGASVWDDFFDAEGKPKKIQSEFDPPVTSNKVRGPLSAQAKKIGSHAYYLIDHIFFDPVFFELEAHAFEPKQFRSPADALEEVQPSLLNPSDHYPVIADLIFKAGGAKFCRTC</sequence>
<name>A0A9P1BP34_9DINO</name>
<gene>
    <name evidence="1" type="ORF">C1SCF055_LOCUS4428</name>
</gene>
<evidence type="ECO:0000313" key="3">
    <source>
        <dbReference type="EMBL" id="CAL4763492.1"/>
    </source>
</evidence>
<comment type="caution">
    <text evidence="1">The sequence shown here is derived from an EMBL/GenBank/DDBJ whole genome shotgun (WGS) entry which is preliminary data.</text>
</comment>
<evidence type="ECO:0000313" key="1">
    <source>
        <dbReference type="EMBL" id="CAI3976180.1"/>
    </source>
</evidence>
<dbReference type="InterPro" id="IPR036691">
    <property type="entry name" value="Endo/exonu/phosph_ase_sf"/>
</dbReference>
<accession>A0A9P1BP34</accession>
<dbReference type="InterPro" id="IPR050410">
    <property type="entry name" value="CCR4/nocturin_mRNA_transcr"/>
</dbReference>
<organism evidence="1">
    <name type="scientific">Cladocopium goreaui</name>
    <dbReference type="NCBI Taxonomy" id="2562237"/>
    <lineage>
        <taxon>Eukaryota</taxon>
        <taxon>Sar</taxon>
        <taxon>Alveolata</taxon>
        <taxon>Dinophyceae</taxon>
        <taxon>Suessiales</taxon>
        <taxon>Symbiodiniaceae</taxon>
        <taxon>Cladocopium</taxon>
    </lineage>
</organism>
<evidence type="ECO:0000313" key="2">
    <source>
        <dbReference type="EMBL" id="CAL1129555.1"/>
    </source>
</evidence>
<dbReference type="SUPFAM" id="SSF56219">
    <property type="entry name" value="DNase I-like"/>
    <property type="match status" value="1"/>
</dbReference>
<dbReference type="EMBL" id="CAMXCT030000250">
    <property type="protein sequence ID" value="CAL4763492.1"/>
    <property type="molecule type" value="Genomic_DNA"/>
</dbReference>
<dbReference type="AlphaFoldDB" id="A0A9P1BP34"/>
<dbReference type="OrthoDB" id="410929at2759"/>
<dbReference type="EMBL" id="CAMXCT010000250">
    <property type="protein sequence ID" value="CAI3976180.1"/>
    <property type="molecule type" value="Genomic_DNA"/>
</dbReference>
<dbReference type="Proteomes" id="UP001152797">
    <property type="component" value="Unassembled WGS sequence"/>
</dbReference>
<reference evidence="1" key="1">
    <citation type="submission" date="2022-10" db="EMBL/GenBank/DDBJ databases">
        <authorList>
            <person name="Chen Y."/>
            <person name="Dougan E. K."/>
            <person name="Chan C."/>
            <person name="Rhodes N."/>
            <person name="Thang M."/>
        </authorList>
    </citation>
    <scope>NUCLEOTIDE SEQUENCE</scope>
</reference>
<dbReference type="GO" id="GO:0000175">
    <property type="term" value="F:3'-5'-RNA exonuclease activity"/>
    <property type="evidence" value="ECO:0007669"/>
    <property type="project" value="TreeGrafter"/>
</dbReference>
<proteinExistence type="predicted"/>
<reference evidence="2" key="2">
    <citation type="submission" date="2024-04" db="EMBL/GenBank/DDBJ databases">
        <authorList>
            <person name="Chen Y."/>
            <person name="Shah S."/>
            <person name="Dougan E. K."/>
            <person name="Thang M."/>
            <person name="Chan C."/>
        </authorList>
    </citation>
    <scope>NUCLEOTIDE SEQUENCE [LARGE SCALE GENOMIC DNA]</scope>
</reference>
<dbReference type="PANTHER" id="PTHR12121">
    <property type="entry name" value="CARBON CATABOLITE REPRESSOR PROTEIN 4"/>
    <property type="match status" value="1"/>
</dbReference>
<keyword evidence="4" id="KW-1185">Reference proteome</keyword>
<dbReference type="Gene3D" id="3.60.10.10">
    <property type="entry name" value="Endonuclease/exonuclease/phosphatase"/>
    <property type="match status" value="2"/>
</dbReference>
<dbReference type="EMBL" id="CAMXCT020000250">
    <property type="protein sequence ID" value="CAL1129555.1"/>
    <property type="molecule type" value="Genomic_DNA"/>
</dbReference>
<evidence type="ECO:0000313" key="4">
    <source>
        <dbReference type="Proteomes" id="UP001152797"/>
    </source>
</evidence>
<dbReference type="PANTHER" id="PTHR12121:SF36">
    <property type="entry name" value="ENDONUCLEASE_EXONUCLEASE_PHOSPHATASE DOMAIN-CONTAINING PROTEIN"/>
    <property type="match status" value="1"/>
</dbReference>